<dbReference type="Proteomes" id="UP000324758">
    <property type="component" value="Unassembled WGS sequence"/>
</dbReference>
<sequence>MSRIDTALLAVRPGLRKSQCRNIGTFGSLHRRCLVFIVSNAELLLLSRRSLMIHQAIYRGPVTSAADCADRRCKSDRLCGKDSGIAGDLAIQRP</sequence>
<keyword evidence="2" id="KW-1185">Reference proteome</keyword>
<dbReference type="AlphaFoldDB" id="A0A5D3KNA4"/>
<proteinExistence type="predicted"/>
<gene>
    <name evidence="1" type="ORF">FXB40_02250</name>
</gene>
<evidence type="ECO:0000313" key="1">
    <source>
        <dbReference type="EMBL" id="TYL99675.1"/>
    </source>
</evidence>
<accession>A0A5D3KNA4</accession>
<evidence type="ECO:0000313" key="2">
    <source>
        <dbReference type="Proteomes" id="UP000324758"/>
    </source>
</evidence>
<protein>
    <submittedName>
        <fullName evidence="1">Uncharacterized protein</fullName>
    </submittedName>
</protein>
<reference evidence="1 2" key="1">
    <citation type="submission" date="2019-08" db="EMBL/GenBank/DDBJ databases">
        <title>Bradyrhizobium hipponensis sp. nov., a rhizobium isolated from a Lupinus angustifolius root nodule in Tunisia.</title>
        <authorList>
            <person name="Off K."/>
            <person name="Rejili M."/>
            <person name="Mars M."/>
            <person name="Brachmann A."/>
            <person name="Marin M."/>
        </authorList>
    </citation>
    <scope>NUCLEOTIDE SEQUENCE [LARGE SCALE GENOMIC DNA]</scope>
    <source>
        <strain evidence="1 2">CTAW71</strain>
    </source>
</reference>
<dbReference type="EMBL" id="VSSS01000006">
    <property type="protein sequence ID" value="TYL99675.1"/>
    <property type="molecule type" value="Genomic_DNA"/>
</dbReference>
<name>A0A5D3KNA4_9BRAD</name>
<dbReference type="RefSeq" id="WP_187436603.1">
    <property type="nucleotide sequence ID" value="NZ_VSSS01000006.1"/>
</dbReference>
<comment type="caution">
    <text evidence="1">The sequence shown here is derived from an EMBL/GenBank/DDBJ whole genome shotgun (WGS) entry which is preliminary data.</text>
</comment>
<organism evidence="1 2">
    <name type="scientific">Bradyrhizobium rifense</name>
    <dbReference type="NCBI Taxonomy" id="515499"/>
    <lineage>
        <taxon>Bacteria</taxon>
        <taxon>Pseudomonadati</taxon>
        <taxon>Pseudomonadota</taxon>
        <taxon>Alphaproteobacteria</taxon>
        <taxon>Hyphomicrobiales</taxon>
        <taxon>Nitrobacteraceae</taxon>
        <taxon>Bradyrhizobium</taxon>
    </lineage>
</organism>